<dbReference type="InParanoid" id="A0A540VIB7"/>
<evidence type="ECO:0000313" key="2">
    <source>
        <dbReference type="EMBL" id="TQE96432.1"/>
    </source>
</evidence>
<reference evidence="2 3" key="1">
    <citation type="submission" date="2019-06" db="EMBL/GenBank/DDBJ databases">
        <title>Genome sequence of Litorilinea aerophila BAA-2444.</title>
        <authorList>
            <person name="Maclea K.S."/>
            <person name="Maurais E.G."/>
            <person name="Iannazzi L.C."/>
        </authorList>
    </citation>
    <scope>NUCLEOTIDE SEQUENCE [LARGE SCALE GENOMIC DNA]</scope>
    <source>
        <strain evidence="2 3">ATCC BAA-2444</strain>
    </source>
</reference>
<feature type="transmembrane region" description="Helical" evidence="1">
    <location>
        <begin position="6"/>
        <end position="27"/>
    </location>
</feature>
<keyword evidence="1" id="KW-0812">Transmembrane</keyword>
<keyword evidence="1" id="KW-1133">Transmembrane helix</keyword>
<sequence>MGLMVPPGLLLAALIALGYASLFHLWGGRSVRDLLLYVVAAGVGFALGQLLGLATQVSFFQIGQLHLVEASIGAWLALIGAREVGRKEKE</sequence>
<feature type="transmembrane region" description="Helical" evidence="1">
    <location>
        <begin position="34"/>
        <end position="53"/>
    </location>
</feature>
<comment type="caution">
    <text evidence="2">The sequence shown here is derived from an EMBL/GenBank/DDBJ whole genome shotgun (WGS) entry which is preliminary data.</text>
</comment>
<feature type="transmembrane region" description="Helical" evidence="1">
    <location>
        <begin position="59"/>
        <end position="81"/>
    </location>
</feature>
<evidence type="ECO:0000313" key="3">
    <source>
        <dbReference type="Proteomes" id="UP000317371"/>
    </source>
</evidence>
<accession>A0A540VIB7</accession>
<gene>
    <name evidence="2" type="ORF">FKZ61_08055</name>
</gene>
<protein>
    <recommendedName>
        <fullName evidence="4">GlsB/YeaQ/YmgE family stress response membrane protein</fullName>
    </recommendedName>
</protein>
<dbReference type="Proteomes" id="UP000317371">
    <property type="component" value="Unassembled WGS sequence"/>
</dbReference>
<keyword evidence="3" id="KW-1185">Reference proteome</keyword>
<dbReference type="EMBL" id="VIGC01000008">
    <property type="protein sequence ID" value="TQE96432.1"/>
    <property type="molecule type" value="Genomic_DNA"/>
</dbReference>
<name>A0A540VIB7_9CHLR</name>
<proteinExistence type="predicted"/>
<evidence type="ECO:0000256" key="1">
    <source>
        <dbReference type="SAM" id="Phobius"/>
    </source>
</evidence>
<dbReference type="RefSeq" id="WP_141609577.1">
    <property type="nucleotide sequence ID" value="NZ_VIGC02000008.1"/>
</dbReference>
<keyword evidence="1" id="KW-0472">Membrane</keyword>
<evidence type="ECO:0008006" key="4">
    <source>
        <dbReference type="Google" id="ProtNLM"/>
    </source>
</evidence>
<dbReference type="AlphaFoldDB" id="A0A540VIB7"/>
<organism evidence="2 3">
    <name type="scientific">Litorilinea aerophila</name>
    <dbReference type="NCBI Taxonomy" id="1204385"/>
    <lineage>
        <taxon>Bacteria</taxon>
        <taxon>Bacillati</taxon>
        <taxon>Chloroflexota</taxon>
        <taxon>Caldilineae</taxon>
        <taxon>Caldilineales</taxon>
        <taxon>Caldilineaceae</taxon>
        <taxon>Litorilinea</taxon>
    </lineage>
</organism>